<dbReference type="Gene3D" id="3.40.630.30">
    <property type="match status" value="1"/>
</dbReference>
<organism evidence="2 3">
    <name type="scientific">Fontibacillus panacisegetis</name>
    <dbReference type="NCBI Taxonomy" id="670482"/>
    <lineage>
        <taxon>Bacteria</taxon>
        <taxon>Bacillati</taxon>
        <taxon>Bacillota</taxon>
        <taxon>Bacilli</taxon>
        <taxon>Bacillales</taxon>
        <taxon>Paenibacillaceae</taxon>
        <taxon>Fontibacillus</taxon>
    </lineage>
</organism>
<evidence type="ECO:0000313" key="3">
    <source>
        <dbReference type="Proteomes" id="UP000198972"/>
    </source>
</evidence>
<dbReference type="GO" id="GO:0019152">
    <property type="term" value="F:acetoin dehydrogenase (NAD+) activity"/>
    <property type="evidence" value="ECO:0007669"/>
    <property type="project" value="InterPro"/>
</dbReference>
<dbReference type="STRING" id="670482.SAMN04488542_105117"/>
<keyword evidence="3" id="KW-1185">Reference proteome</keyword>
<dbReference type="PROSITE" id="PS51186">
    <property type="entry name" value="GNAT"/>
    <property type="match status" value="1"/>
</dbReference>
<accession>A0A1G7I1K0</accession>
<dbReference type="OrthoDB" id="5416633at2"/>
<dbReference type="GO" id="GO:0045150">
    <property type="term" value="P:acetoin catabolic process"/>
    <property type="evidence" value="ECO:0007669"/>
    <property type="project" value="InterPro"/>
</dbReference>
<dbReference type="CDD" id="cd04301">
    <property type="entry name" value="NAT_SF"/>
    <property type="match status" value="1"/>
</dbReference>
<dbReference type="GO" id="GO:0016747">
    <property type="term" value="F:acyltransferase activity, transferring groups other than amino-acyl groups"/>
    <property type="evidence" value="ECO:0007669"/>
    <property type="project" value="InterPro"/>
</dbReference>
<dbReference type="RefSeq" id="WP_091227782.1">
    <property type="nucleotide sequence ID" value="NZ_FNBG01000005.1"/>
</dbReference>
<dbReference type="SUPFAM" id="SSF55729">
    <property type="entry name" value="Acyl-CoA N-acyltransferases (Nat)"/>
    <property type="match status" value="1"/>
</dbReference>
<sequence>MEHKKTYIRHTLPYRNNEIIVEGPVTPAHLQSLVMHPELDAFRKPRDQQEAIIEIAGLPEGRIIVARDSDTIVGYVTFHYPDEMERWSQGNMPDLIELGAVEVANDYRSLGLGSKMIRTAFEDEQMESYIVFTTEYYWHWDLKSSELTVWDYRKMMERLMKTVDMVWYATDDPEICSHPANCLMVRIGKKVPIESEEQFDRIRFHQRFMY</sequence>
<dbReference type="AlphaFoldDB" id="A0A1G7I1K0"/>
<dbReference type="Pfam" id="PF00583">
    <property type="entry name" value="Acetyltransf_1"/>
    <property type="match status" value="1"/>
</dbReference>
<dbReference type="PIRSF" id="PIRSF021278">
    <property type="entry name" value="AcuA"/>
    <property type="match status" value="1"/>
</dbReference>
<dbReference type="InterPro" id="IPR024699">
    <property type="entry name" value="AcuA"/>
</dbReference>
<gene>
    <name evidence="2" type="ORF">SAMN04488542_105117</name>
</gene>
<protein>
    <submittedName>
        <fullName evidence="2">Acetoin utilization protein AcuA</fullName>
    </submittedName>
</protein>
<dbReference type="Proteomes" id="UP000198972">
    <property type="component" value="Unassembled WGS sequence"/>
</dbReference>
<evidence type="ECO:0000259" key="1">
    <source>
        <dbReference type="PROSITE" id="PS51186"/>
    </source>
</evidence>
<dbReference type="InterPro" id="IPR016181">
    <property type="entry name" value="Acyl_CoA_acyltransferase"/>
</dbReference>
<reference evidence="2 3" key="1">
    <citation type="submission" date="2016-10" db="EMBL/GenBank/DDBJ databases">
        <authorList>
            <person name="de Groot N.N."/>
        </authorList>
    </citation>
    <scope>NUCLEOTIDE SEQUENCE [LARGE SCALE GENOMIC DNA]</scope>
    <source>
        <strain evidence="2 3">DSM 28129</strain>
    </source>
</reference>
<feature type="domain" description="N-acetyltransferase" evidence="1">
    <location>
        <begin position="20"/>
        <end position="173"/>
    </location>
</feature>
<dbReference type="EMBL" id="FNBG01000005">
    <property type="protein sequence ID" value="SDF06488.1"/>
    <property type="molecule type" value="Genomic_DNA"/>
</dbReference>
<dbReference type="InterPro" id="IPR000182">
    <property type="entry name" value="GNAT_dom"/>
</dbReference>
<name>A0A1G7I1K0_9BACL</name>
<evidence type="ECO:0000313" key="2">
    <source>
        <dbReference type="EMBL" id="SDF06488.1"/>
    </source>
</evidence>
<proteinExistence type="predicted"/>